<dbReference type="Pfam" id="PF00069">
    <property type="entry name" value="Pkinase"/>
    <property type="match status" value="1"/>
</dbReference>
<reference evidence="7" key="1">
    <citation type="submission" date="2020-10" db="EMBL/GenBank/DDBJ databases">
        <authorList>
            <person name="Gilroy R."/>
        </authorList>
    </citation>
    <scope>NUCLEOTIDE SEQUENCE</scope>
    <source>
        <strain evidence="7">ChiGjej1B1-19959</strain>
    </source>
</reference>
<evidence type="ECO:0000256" key="3">
    <source>
        <dbReference type="ARBA" id="ARBA00022741"/>
    </source>
</evidence>
<dbReference type="AlphaFoldDB" id="A0A9D1IFW9"/>
<dbReference type="Gene3D" id="1.10.510.10">
    <property type="entry name" value="Transferase(Phosphotransferase) domain 1"/>
    <property type="match status" value="1"/>
</dbReference>
<reference evidence="7" key="2">
    <citation type="journal article" date="2021" name="PeerJ">
        <title>Extensive microbial diversity within the chicken gut microbiome revealed by metagenomics and culture.</title>
        <authorList>
            <person name="Gilroy R."/>
            <person name="Ravi A."/>
            <person name="Getino M."/>
            <person name="Pursley I."/>
            <person name="Horton D.L."/>
            <person name="Alikhan N.F."/>
            <person name="Baker D."/>
            <person name="Gharbi K."/>
            <person name="Hall N."/>
            <person name="Watson M."/>
            <person name="Adriaenssens E.M."/>
            <person name="Foster-Nyarko E."/>
            <person name="Jarju S."/>
            <person name="Secka A."/>
            <person name="Antonio M."/>
            <person name="Oren A."/>
            <person name="Chaudhuri R.R."/>
            <person name="La Ragione R."/>
            <person name="Hildebrand F."/>
            <person name="Pallen M.J."/>
        </authorList>
    </citation>
    <scope>NUCLEOTIDE SEQUENCE</scope>
    <source>
        <strain evidence="7">ChiGjej1B1-19959</strain>
    </source>
</reference>
<keyword evidence="1 7" id="KW-0723">Serine/threonine-protein kinase</keyword>
<evidence type="ECO:0000259" key="6">
    <source>
        <dbReference type="PROSITE" id="PS50011"/>
    </source>
</evidence>
<evidence type="ECO:0000256" key="5">
    <source>
        <dbReference type="ARBA" id="ARBA00022840"/>
    </source>
</evidence>
<dbReference type="EMBL" id="DVMW01000037">
    <property type="protein sequence ID" value="HIU36258.1"/>
    <property type="molecule type" value="Genomic_DNA"/>
</dbReference>
<dbReference type="InterPro" id="IPR011009">
    <property type="entry name" value="Kinase-like_dom_sf"/>
</dbReference>
<proteinExistence type="predicted"/>
<dbReference type="Proteomes" id="UP000824071">
    <property type="component" value="Unassembled WGS sequence"/>
</dbReference>
<gene>
    <name evidence="7" type="ORF">IAC53_06635</name>
</gene>
<dbReference type="GO" id="GO:0005524">
    <property type="term" value="F:ATP binding"/>
    <property type="evidence" value="ECO:0007669"/>
    <property type="project" value="UniProtKB-KW"/>
</dbReference>
<accession>A0A9D1IFW9</accession>
<keyword evidence="3" id="KW-0547">Nucleotide-binding</keyword>
<comment type="caution">
    <text evidence="7">The sequence shown here is derived from an EMBL/GenBank/DDBJ whole genome shotgun (WGS) entry which is preliminary data.</text>
</comment>
<dbReference type="CDD" id="cd14014">
    <property type="entry name" value="STKc_PknB_like"/>
    <property type="match status" value="1"/>
</dbReference>
<evidence type="ECO:0000313" key="8">
    <source>
        <dbReference type="Proteomes" id="UP000824071"/>
    </source>
</evidence>
<dbReference type="PANTHER" id="PTHR24351">
    <property type="entry name" value="RIBOSOMAL PROTEIN S6 KINASE"/>
    <property type="match status" value="1"/>
</dbReference>
<evidence type="ECO:0000256" key="1">
    <source>
        <dbReference type="ARBA" id="ARBA00022527"/>
    </source>
</evidence>
<protein>
    <submittedName>
        <fullName evidence="7">Serine/threonine protein kinase</fullName>
    </submittedName>
</protein>
<dbReference type="InterPro" id="IPR000719">
    <property type="entry name" value="Prot_kinase_dom"/>
</dbReference>
<keyword evidence="2" id="KW-0808">Transferase</keyword>
<dbReference type="InterPro" id="IPR008271">
    <property type="entry name" value="Ser/Thr_kinase_AS"/>
</dbReference>
<evidence type="ECO:0000313" key="7">
    <source>
        <dbReference type="EMBL" id="HIU36258.1"/>
    </source>
</evidence>
<organism evidence="7 8">
    <name type="scientific">Candidatus Fimenecus excrementigallinarum</name>
    <dbReference type="NCBI Taxonomy" id="2840816"/>
    <lineage>
        <taxon>Bacteria</taxon>
        <taxon>Bacillati</taxon>
        <taxon>Bacillota</taxon>
        <taxon>Clostridia</taxon>
        <taxon>Candidatus Fimenecus</taxon>
    </lineage>
</organism>
<dbReference type="PROSITE" id="PS00108">
    <property type="entry name" value="PROTEIN_KINASE_ST"/>
    <property type="match status" value="1"/>
</dbReference>
<evidence type="ECO:0000256" key="2">
    <source>
        <dbReference type="ARBA" id="ARBA00022679"/>
    </source>
</evidence>
<name>A0A9D1IFW9_9FIRM</name>
<dbReference type="SUPFAM" id="SSF56112">
    <property type="entry name" value="Protein kinase-like (PK-like)"/>
    <property type="match status" value="1"/>
</dbReference>
<dbReference type="PROSITE" id="PS50011">
    <property type="entry name" value="PROTEIN_KINASE_DOM"/>
    <property type="match status" value="1"/>
</dbReference>
<sequence>MSETDNALLAYIDGMLQKGYSEQTVFKHSEHGSVRLLRHEKTGNALVEILSANRNDEVFRRLRGKRLAHLPCIYEVCSTETHLLVLEEYIPGRRLSDVLEDGLLEQKTACAYAGQLCDALDGLHRNGIIHRDIKPSNILLKPDGTVVLIDLSIARCLLGAKAKDTQMLGTVGYAAPEQFGLSQSGQATDIYGVGVLLNIMLTGVHPTVGLPRGPLCRVVKKATSTQMTNRYQSAQAMKRDIRLLGRW</sequence>
<keyword evidence="5" id="KW-0067">ATP-binding</keyword>
<keyword evidence="4 7" id="KW-0418">Kinase</keyword>
<feature type="domain" description="Protein kinase" evidence="6">
    <location>
        <begin position="1"/>
        <end position="247"/>
    </location>
</feature>
<dbReference type="SMART" id="SM00220">
    <property type="entry name" value="S_TKc"/>
    <property type="match status" value="1"/>
</dbReference>
<dbReference type="GO" id="GO:0004674">
    <property type="term" value="F:protein serine/threonine kinase activity"/>
    <property type="evidence" value="ECO:0007669"/>
    <property type="project" value="UniProtKB-KW"/>
</dbReference>
<evidence type="ECO:0000256" key="4">
    <source>
        <dbReference type="ARBA" id="ARBA00022777"/>
    </source>
</evidence>